<evidence type="ECO:0000313" key="2">
    <source>
        <dbReference type="EMBL" id="XCM34809.1"/>
    </source>
</evidence>
<dbReference type="SMART" id="SM00226">
    <property type="entry name" value="LMWPc"/>
    <property type="match status" value="1"/>
</dbReference>
<proteinExistence type="predicted"/>
<evidence type="ECO:0000259" key="1">
    <source>
        <dbReference type="SMART" id="SM00226"/>
    </source>
</evidence>
<dbReference type="SUPFAM" id="SSF52788">
    <property type="entry name" value="Phosphotyrosine protein phosphatases I"/>
    <property type="match status" value="1"/>
</dbReference>
<dbReference type="RefSeq" id="WP_054466229.1">
    <property type="nucleotide sequence ID" value="NZ_CP159837.1"/>
</dbReference>
<reference evidence="2" key="1">
    <citation type="submission" date="2024-07" db="EMBL/GenBank/DDBJ databases">
        <authorList>
            <person name="Kim Y.J."/>
            <person name="Jeong J.Y."/>
        </authorList>
    </citation>
    <scope>NUCLEOTIDE SEQUENCE</scope>
    <source>
        <strain evidence="2">GIHE-MW2</strain>
    </source>
</reference>
<dbReference type="InterPro" id="IPR023485">
    <property type="entry name" value="Ptyr_pPase"/>
</dbReference>
<gene>
    <name evidence="2" type="ORF">ABWT76_003448</name>
</gene>
<feature type="domain" description="Phosphotyrosine protein phosphatase I" evidence="1">
    <location>
        <begin position="2"/>
        <end position="141"/>
    </location>
</feature>
<name>A0AAU8J922_9CYAN</name>
<organism evidence="2">
    <name type="scientific">Planktothricoides raciborskii GIHE-MW2</name>
    <dbReference type="NCBI Taxonomy" id="2792601"/>
    <lineage>
        <taxon>Bacteria</taxon>
        <taxon>Bacillati</taxon>
        <taxon>Cyanobacteriota</taxon>
        <taxon>Cyanophyceae</taxon>
        <taxon>Oscillatoriophycideae</taxon>
        <taxon>Oscillatoriales</taxon>
        <taxon>Oscillatoriaceae</taxon>
        <taxon>Planktothricoides</taxon>
    </lineage>
</organism>
<accession>A0AAU8J922</accession>
<dbReference type="AlphaFoldDB" id="A0AAU8J922"/>
<protein>
    <submittedName>
        <fullName evidence="2">Low molecular weight phosphatase family protein</fullName>
    </submittedName>
</protein>
<dbReference type="Gene3D" id="3.40.50.2300">
    <property type="match status" value="1"/>
</dbReference>
<dbReference type="InterPro" id="IPR036196">
    <property type="entry name" value="Ptyr_pPase_sf"/>
</dbReference>
<sequence length="143" mass="16178">MKKLLFLCTGNYYRSRFAEHLFNHLAVKAGLDWQADSRGLALERGVNNVGPISRYAIAQLAELGLTVSATERFPLPASDADFATCDRVIALDELEHRPLMRDRFPQWEAAVEYWLVHDVEITPATTALPEIAKRIRQLVAELN</sequence>
<dbReference type="Pfam" id="PF01451">
    <property type="entry name" value="LMWPc"/>
    <property type="match status" value="1"/>
</dbReference>
<dbReference type="EMBL" id="CP159837">
    <property type="protein sequence ID" value="XCM34809.1"/>
    <property type="molecule type" value="Genomic_DNA"/>
</dbReference>